<dbReference type="EMBL" id="CP141614">
    <property type="protein sequence ID" value="WRP15520.1"/>
    <property type="molecule type" value="Genomic_DNA"/>
</dbReference>
<dbReference type="Proteomes" id="UP001333102">
    <property type="component" value="Chromosome"/>
</dbReference>
<sequence>MPRYLCDDCKYDYGDACRRPERPNALSCPDYVPRDALWRRPPDTSSIKEFLDSLPVATTGDHPEIKEAARRRVYKLILAAGAAIGLAGAALVSLLR</sequence>
<feature type="transmembrane region" description="Helical" evidence="1">
    <location>
        <begin position="76"/>
        <end position="95"/>
    </location>
</feature>
<keyword evidence="1" id="KW-1133">Transmembrane helix</keyword>
<proteinExistence type="predicted"/>
<gene>
    <name evidence="2" type="ORF">VLY81_04975</name>
</gene>
<name>A0ABZ1BRT1_9FIRM</name>
<evidence type="ECO:0000313" key="2">
    <source>
        <dbReference type="EMBL" id="WRP15520.1"/>
    </source>
</evidence>
<organism evidence="2 3">
    <name type="scientific">Geochorda subterranea</name>
    <dbReference type="NCBI Taxonomy" id="3109564"/>
    <lineage>
        <taxon>Bacteria</taxon>
        <taxon>Bacillati</taxon>
        <taxon>Bacillota</taxon>
        <taxon>Limnochordia</taxon>
        <taxon>Limnochordales</taxon>
        <taxon>Geochordaceae</taxon>
        <taxon>Geochorda</taxon>
    </lineage>
</organism>
<dbReference type="RefSeq" id="WP_324669927.1">
    <property type="nucleotide sequence ID" value="NZ_CP141614.1"/>
</dbReference>
<accession>A0ABZ1BRT1</accession>
<keyword evidence="1" id="KW-0812">Transmembrane</keyword>
<evidence type="ECO:0000313" key="3">
    <source>
        <dbReference type="Proteomes" id="UP001333102"/>
    </source>
</evidence>
<evidence type="ECO:0000256" key="1">
    <source>
        <dbReference type="SAM" id="Phobius"/>
    </source>
</evidence>
<reference evidence="3" key="1">
    <citation type="submission" date="2023-12" db="EMBL/GenBank/DDBJ databases">
        <title>Novel isolates from deep terrestrial aquifers shed light on the physiology and ecology of the class Limnochordia.</title>
        <authorList>
            <person name="Karnachuk O.V."/>
            <person name="Lukina A.P."/>
            <person name="Avakyan M.R."/>
            <person name="Kadnikov V."/>
            <person name="Begmatov S."/>
            <person name="Beletsky A.V."/>
            <person name="Mardanov A.V."/>
            <person name="Ravin N.V."/>
        </authorList>
    </citation>
    <scope>NUCLEOTIDE SEQUENCE [LARGE SCALE GENOMIC DNA]</scope>
    <source>
        <strain evidence="3">LN</strain>
    </source>
</reference>
<keyword evidence="1" id="KW-0472">Membrane</keyword>
<protein>
    <submittedName>
        <fullName evidence="2">Uncharacterized protein</fullName>
    </submittedName>
</protein>
<keyword evidence="3" id="KW-1185">Reference proteome</keyword>